<feature type="domain" description="Protein kinase" evidence="1">
    <location>
        <begin position="112"/>
        <end position="401"/>
    </location>
</feature>
<keyword evidence="3" id="KW-1185">Reference proteome</keyword>
<protein>
    <recommendedName>
        <fullName evidence="1">Protein kinase domain-containing protein</fullName>
    </recommendedName>
</protein>
<dbReference type="RefSeq" id="WP_148339559.1">
    <property type="nucleotide sequence ID" value="NZ_LR699119.1"/>
</dbReference>
<accession>A0A5E4PIT1</accession>
<dbReference type="SUPFAM" id="SSF56112">
    <property type="entry name" value="Protein kinase-like (PK-like)"/>
    <property type="match status" value="1"/>
</dbReference>
<dbReference type="InterPro" id="IPR008271">
    <property type="entry name" value="Ser/Thr_kinase_AS"/>
</dbReference>
<proteinExistence type="predicted"/>
<dbReference type="PANTHER" id="PTHR44167">
    <property type="entry name" value="OVARIAN-SPECIFIC SERINE/THREONINE-PROTEIN KINASE LOK-RELATED"/>
    <property type="match status" value="1"/>
</dbReference>
<dbReference type="EMBL" id="LR699119">
    <property type="protein sequence ID" value="VVC76337.1"/>
    <property type="molecule type" value="Genomic_DNA"/>
</dbReference>
<dbReference type="SMART" id="SM00220">
    <property type="entry name" value="S_TKc"/>
    <property type="match status" value="1"/>
</dbReference>
<evidence type="ECO:0000313" key="2">
    <source>
        <dbReference type="EMBL" id="VVC76337.1"/>
    </source>
</evidence>
<dbReference type="PANTHER" id="PTHR44167:SF24">
    <property type="entry name" value="SERINE_THREONINE-PROTEIN KINASE CHK2"/>
    <property type="match status" value="1"/>
</dbReference>
<dbReference type="GO" id="GO:0004674">
    <property type="term" value="F:protein serine/threonine kinase activity"/>
    <property type="evidence" value="ECO:0007669"/>
    <property type="project" value="TreeGrafter"/>
</dbReference>
<dbReference type="AlphaFoldDB" id="A0A5E4PIT1"/>
<sequence length="706" mass="79458">MQSRTQVEVQAPRRSQTGQAYRLIDPANLNRADEMILWVYLQEQIQQGNLYVPRNTPLAFTETMCDALQRQGISEKFKMSLPQDICLTSSLIGRKCGSLPDDYHFDVYSGVVLGGLQSKNGCFGNIEKISGTLKLHPDRTITRHTGKAMIGKIIPKSEAAHIQKESDMSRRIFILHAKQPTFFQAAGANQGAIVMRYVAGEDMEKFFTRDAAERDSKRNTTTTEKRLKLSRAFLRALKTQVHDNHITHRDIKPANVMFIFDPVAKRYKVTIIDYGLSTDATFDDGERGRGTPLFGSPEFFDLQIITQKSDIFGAAWILALLWRADQNASKKMQEASDLAHHCVFKNLFKGIMDMGKRSGETGLAVSPAQAIKNLLSVMSSRRPDHRGSLDDAIQVFDDILLDRKIAAAGKTCTFEHKQSIIKSHHAAVALRNRLDAFAAEPQESFVASVGKLRQLFLEGLADLTDDKGIIEDALDCLDIDSLQGLDTREQIVQCINSMLDAYMEQFTIFAELYAQVKLLLGQQEDSHQPASSTDVPVDRTELQYLHAKMERQLAKNSGSMTLDRLAENTFVLQKRNACWQHALERYKPVSQAERVSLSEEKDDPDAEYITVFGKAWGGCHRIRLFKDYTASMRLPGSFAESSQLETSSSVKLKKNINTVIKAWIFNTENDKKGTSEKSGKGIEAGFLFLFQKNISLWYYAQVLPRI</sequence>
<name>A0A5E4PIT1_9COXI</name>
<reference evidence="2 3" key="1">
    <citation type="submission" date="2019-08" db="EMBL/GenBank/DDBJ databases">
        <authorList>
            <person name="Guy L."/>
        </authorList>
    </citation>
    <scope>NUCLEOTIDE SEQUENCE [LARGE SCALE GENOMIC DNA]</scope>
    <source>
        <strain evidence="2 3">SGT-108</strain>
    </source>
</reference>
<organism evidence="2 3">
    <name type="scientific">Aquicella siphonis</name>
    <dbReference type="NCBI Taxonomy" id="254247"/>
    <lineage>
        <taxon>Bacteria</taxon>
        <taxon>Pseudomonadati</taxon>
        <taxon>Pseudomonadota</taxon>
        <taxon>Gammaproteobacteria</taxon>
        <taxon>Legionellales</taxon>
        <taxon>Coxiellaceae</taxon>
        <taxon>Aquicella</taxon>
    </lineage>
</organism>
<dbReference type="Pfam" id="PF00069">
    <property type="entry name" value="Pkinase"/>
    <property type="match status" value="1"/>
</dbReference>
<dbReference type="PROSITE" id="PS00108">
    <property type="entry name" value="PROTEIN_KINASE_ST"/>
    <property type="match status" value="1"/>
</dbReference>
<dbReference type="Proteomes" id="UP000324194">
    <property type="component" value="Chromosome 1"/>
</dbReference>
<dbReference type="InterPro" id="IPR011009">
    <property type="entry name" value="Kinase-like_dom_sf"/>
</dbReference>
<dbReference type="KEGG" id="asip:AQUSIP_16480"/>
<dbReference type="PROSITE" id="PS50011">
    <property type="entry name" value="PROTEIN_KINASE_DOM"/>
    <property type="match status" value="1"/>
</dbReference>
<gene>
    <name evidence="2" type="ORF">AQUSIP_16480</name>
</gene>
<dbReference type="GO" id="GO:0005524">
    <property type="term" value="F:ATP binding"/>
    <property type="evidence" value="ECO:0007669"/>
    <property type="project" value="InterPro"/>
</dbReference>
<dbReference type="InterPro" id="IPR000719">
    <property type="entry name" value="Prot_kinase_dom"/>
</dbReference>
<dbReference type="Gene3D" id="1.10.510.10">
    <property type="entry name" value="Transferase(Phosphotransferase) domain 1"/>
    <property type="match status" value="1"/>
</dbReference>
<dbReference type="OrthoDB" id="4103069at2"/>
<dbReference type="GO" id="GO:0005737">
    <property type="term" value="C:cytoplasm"/>
    <property type="evidence" value="ECO:0007669"/>
    <property type="project" value="TreeGrafter"/>
</dbReference>
<evidence type="ECO:0000259" key="1">
    <source>
        <dbReference type="PROSITE" id="PS50011"/>
    </source>
</evidence>
<evidence type="ECO:0000313" key="3">
    <source>
        <dbReference type="Proteomes" id="UP000324194"/>
    </source>
</evidence>